<dbReference type="SUPFAM" id="SSF50386">
    <property type="entry name" value="STI-like"/>
    <property type="match status" value="1"/>
</dbReference>
<dbReference type="PANTHER" id="PTHR33107">
    <property type="entry name" value="KUNITZ TRYPSIN INHIBITOR 2"/>
    <property type="match status" value="1"/>
</dbReference>
<dbReference type="InterPro" id="IPR002160">
    <property type="entry name" value="Prot_inh_Kunz-lg"/>
</dbReference>
<dbReference type="SMART" id="SM00452">
    <property type="entry name" value="STI"/>
    <property type="match status" value="1"/>
</dbReference>
<name>A0AAP0P4W7_9MAGN</name>
<dbReference type="AlphaFoldDB" id="A0AAP0P4W7"/>
<dbReference type="Pfam" id="PF00197">
    <property type="entry name" value="Kunitz_legume"/>
    <property type="match status" value="2"/>
</dbReference>
<dbReference type="GO" id="GO:0004866">
    <property type="term" value="F:endopeptidase inhibitor activity"/>
    <property type="evidence" value="ECO:0007669"/>
    <property type="project" value="InterPro"/>
</dbReference>
<organism evidence="1 2">
    <name type="scientific">Stephania japonica</name>
    <dbReference type="NCBI Taxonomy" id="461633"/>
    <lineage>
        <taxon>Eukaryota</taxon>
        <taxon>Viridiplantae</taxon>
        <taxon>Streptophyta</taxon>
        <taxon>Embryophyta</taxon>
        <taxon>Tracheophyta</taxon>
        <taxon>Spermatophyta</taxon>
        <taxon>Magnoliopsida</taxon>
        <taxon>Ranunculales</taxon>
        <taxon>Menispermaceae</taxon>
        <taxon>Menispermoideae</taxon>
        <taxon>Cissampelideae</taxon>
        <taxon>Stephania</taxon>
    </lineage>
</organism>
<dbReference type="EMBL" id="JBBNAE010000004">
    <property type="protein sequence ID" value="KAK9131182.1"/>
    <property type="molecule type" value="Genomic_DNA"/>
</dbReference>
<dbReference type="Gene3D" id="2.80.10.50">
    <property type="match status" value="2"/>
</dbReference>
<dbReference type="InterPro" id="IPR011065">
    <property type="entry name" value="Kunitz_inhibitor_STI-like_sf"/>
</dbReference>
<sequence length="166" mass="17748">MVSTINAQRTPPIIPPLPDLAVRDTAGNPVQTGVDYYILPVHRGAAGGGGGLTLGPNRNHTNCPLDVVQSVPESSNGLPVFFSPVVNQAAVRVVRISTDYTVVFNASTICVQSTAWKRAPFDESVGMCSTCGKILCKDIGVFVDKDRVRRLALTDDNPIVVQFKKA</sequence>
<accession>A0AAP0P4W7</accession>
<evidence type="ECO:0000313" key="2">
    <source>
        <dbReference type="Proteomes" id="UP001417504"/>
    </source>
</evidence>
<dbReference type="PANTHER" id="PTHR33107:SF5">
    <property type="entry name" value="KUNITZ TRYPSIN INHIBITOR 5"/>
    <property type="match status" value="1"/>
</dbReference>
<dbReference type="Proteomes" id="UP001417504">
    <property type="component" value="Unassembled WGS sequence"/>
</dbReference>
<reference evidence="1 2" key="1">
    <citation type="submission" date="2024-01" db="EMBL/GenBank/DDBJ databases">
        <title>Genome assemblies of Stephania.</title>
        <authorList>
            <person name="Yang L."/>
        </authorList>
    </citation>
    <scope>NUCLEOTIDE SEQUENCE [LARGE SCALE GENOMIC DNA]</scope>
    <source>
        <strain evidence="1">QJT</strain>
        <tissue evidence="1">Leaf</tissue>
    </source>
</reference>
<proteinExistence type="predicted"/>
<evidence type="ECO:0000313" key="1">
    <source>
        <dbReference type="EMBL" id="KAK9131182.1"/>
    </source>
</evidence>
<gene>
    <name evidence="1" type="ORF">Sjap_011669</name>
</gene>
<protein>
    <submittedName>
        <fullName evidence="1">Uncharacterized protein</fullName>
    </submittedName>
</protein>
<keyword evidence="2" id="KW-1185">Reference proteome</keyword>
<comment type="caution">
    <text evidence="1">The sequence shown here is derived from an EMBL/GenBank/DDBJ whole genome shotgun (WGS) entry which is preliminary data.</text>
</comment>